<dbReference type="NCBIfam" id="TIGR02683">
    <property type="entry name" value="upstrm_HI1419"/>
    <property type="match status" value="1"/>
</dbReference>
<evidence type="ECO:0000313" key="2">
    <source>
        <dbReference type="Proteomes" id="UP000256838"/>
    </source>
</evidence>
<comment type="caution">
    <text evidence="1">The sequence shown here is derived from an EMBL/GenBank/DDBJ whole genome shotgun (WGS) entry which is preliminary data.</text>
</comment>
<sequence length="180" mass="19481">MGGTKWNETRGENIAAAGIGGLVVPRPFGNGLRLQGGGEASGIALGPLTFQLAALVHALQHLLYCIQIDTIDVRSTPPSAVNIVNATEEFTDWVSALTDVKARAAIYLRIKRAELGNFGEYKVLDEGVSEMKVDVGPGYRVYFAREGRVTYLLLCGGDKSTQKADIKRAKAMWKTIKEQA</sequence>
<dbReference type="PANTHER" id="PTHR41791:SF1">
    <property type="entry name" value="SSL7039 PROTEIN"/>
    <property type="match status" value="1"/>
</dbReference>
<dbReference type="InterPro" id="IPR014056">
    <property type="entry name" value="TypeIITA-like_toxin_pred"/>
</dbReference>
<evidence type="ECO:0000313" key="1">
    <source>
        <dbReference type="EMBL" id="RDU99085.1"/>
    </source>
</evidence>
<accession>A0A3D8K2J8</accession>
<proteinExistence type="predicted"/>
<dbReference type="EMBL" id="QRGA01000006">
    <property type="protein sequence ID" value="RDU99085.1"/>
    <property type="molecule type" value="Genomic_DNA"/>
</dbReference>
<dbReference type="Proteomes" id="UP000256838">
    <property type="component" value="Unassembled WGS sequence"/>
</dbReference>
<keyword evidence="2" id="KW-1185">Reference proteome</keyword>
<gene>
    <name evidence="1" type="ORF">DWV00_11740</name>
</gene>
<name>A0A3D8K2J8_9BURK</name>
<reference evidence="1 2" key="1">
    <citation type="submission" date="2018-08" db="EMBL/GenBank/DDBJ databases">
        <title>Paraburkholderia sp. DHOM06 isolated from forest soil.</title>
        <authorList>
            <person name="Gao Z.-H."/>
            <person name="Qiu L.-H."/>
        </authorList>
    </citation>
    <scope>NUCLEOTIDE SEQUENCE [LARGE SCALE GENOMIC DNA]</scope>
    <source>
        <strain evidence="1 2">DHOM06</strain>
    </source>
</reference>
<dbReference type="PANTHER" id="PTHR41791">
    <property type="entry name" value="SSL7039 PROTEIN"/>
    <property type="match status" value="1"/>
</dbReference>
<dbReference type="AlphaFoldDB" id="A0A3D8K2J8"/>
<organism evidence="1 2">
    <name type="scientific">Trinickia dinghuensis</name>
    <dbReference type="NCBI Taxonomy" id="2291023"/>
    <lineage>
        <taxon>Bacteria</taxon>
        <taxon>Pseudomonadati</taxon>
        <taxon>Pseudomonadota</taxon>
        <taxon>Betaproteobacteria</taxon>
        <taxon>Burkholderiales</taxon>
        <taxon>Burkholderiaceae</taxon>
        <taxon>Trinickia</taxon>
    </lineage>
</organism>
<dbReference type="OrthoDB" id="9800258at2"/>
<protein>
    <submittedName>
        <fullName evidence="1">Type II toxin-antitoxin system RelE/ParE family toxin</fullName>
    </submittedName>
</protein>